<evidence type="ECO:0000259" key="6">
    <source>
        <dbReference type="Pfam" id="PF04893"/>
    </source>
</evidence>
<dbReference type="Proteomes" id="UP001201020">
    <property type="component" value="Chromosome"/>
</dbReference>
<feature type="transmembrane region" description="Helical" evidence="5">
    <location>
        <begin position="200"/>
        <end position="219"/>
    </location>
</feature>
<keyword evidence="4 5" id="KW-0472">Membrane</keyword>
<dbReference type="Pfam" id="PF04893">
    <property type="entry name" value="Yip1"/>
    <property type="match status" value="1"/>
</dbReference>
<proteinExistence type="predicted"/>
<evidence type="ECO:0000256" key="1">
    <source>
        <dbReference type="ARBA" id="ARBA00004141"/>
    </source>
</evidence>
<comment type="subcellular location">
    <subcellularLocation>
        <location evidence="1">Membrane</location>
        <topology evidence="1">Multi-pass membrane protein</topology>
    </subcellularLocation>
</comment>
<dbReference type="AlphaFoldDB" id="A0A9Y1FKN1"/>
<feature type="transmembrane region" description="Helical" evidence="5">
    <location>
        <begin position="170"/>
        <end position="193"/>
    </location>
</feature>
<name>A0A9Y1FKN1_9ARCH</name>
<feature type="domain" description="Yip1" evidence="6">
    <location>
        <begin position="46"/>
        <end position="214"/>
    </location>
</feature>
<sequence length="220" mass="24037">MESTQRKTSNTDNTTEKPLKRIAGHLLFSYDSFLELPNRYLLVNAILIAFISSMLVLANILVLISKFELTGTIGQGWIDFKNNLILSALLTPGSLLLWALLMHSMLSFMGGKGNFLRSLAIYCIAQIPVIIGDLILLIVAFTQPTIIADGSLDPGSFTELTGQFFNTHSFASLIVTPFTILYSNLIAGIGMSADHEAPELLGWISGGIIALFSILLRIFV</sequence>
<dbReference type="EMBL" id="CP084166">
    <property type="protein sequence ID" value="UJG40091.1"/>
    <property type="molecule type" value="Genomic_DNA"/>
</dbReference>
<protein>
    <submittedName>
        <fullName evidence="7">YIP1 family protein</fullName>
    </submittedName>
</protein>
<evidence type="ECO:0000313" key="7">
    <source>
        <dbReference type="EMBL" id="UJG40091.1"/>
    </source>
</evidence>
<accession>A0A9Y1FKN1</accession>
<feature type="transmembrane region" description="Helical" evidence="5">
    <location>
        <begin position="119"/>
        <end position="141"/>
    </location>
</feature>
<evidence type="ECO:0000256" key="3">
    <source>
        <dbReference type="ARBA" id="ARBA00022989"/>
    </source>
</evidence>
<feature type="transmembrane region" description="Helical" evidence="5">
    <location>
        <begin position="84"/>
        <end position="107"/>
    </location>
</feature>
<reference evidence="7" key="1">
    <citation type="journal article" date="2022" name="Nat. Microbiol.">
        <title>Unique mobile elements and scalable gene flow at the prokaryote-eukaryote boundary revealed by circularized Asgard archaea genomes.</title>
        <authorList>
            <person name="Wu F."/>
            <person name="Speth D.R."/>
            <person name="Philosof A."/>
            <person name="Cremiere A."/>
            <person name="Narayanan A."/>
            <person name="Barco R.A."/>
            <person name="Connon S.A."/>
            <person name="Amend J.P."/>
            <person name="Antoshechkin I.A."/>
            <person name="Orphan V.J."/>
        </authorList>
    </citation>
    <scope>NUCLEOTIDE SEQUENCE</scope>
    <source>
        <strain evidence="7">PM71</strain>
    </source>
</reference>
<keyword evidence="2 5" id="KW-0812">Transmembrane</keyword>
<keyword evidence="3 5" id="KW-1133">Transmembrane helix</keyword>
<gene>
    <name evidence="7" type="ORF">K9W45_09615</name>
</gene>
<organism evidence="7">
    <name type="scientific">Candidatus Heimdallarchaeum aukensis</name>
    <dbReference type="NCBI Taxonomy" id="2876573"/>
    <lineage>
        <taxon>Archaea</taxon>
        <taxon>Promethearchaeati</taxon>
        <taxon>Candidatus Heimdallarchaeota</taxon>
        <taxon>Candidatus Heimdallarchaeia (ex Rinke et al. 2021) (nom. nud.)</taxon>
        <taxon>Candidatus Heimdallarchaeales</taxon>
        <taxon>Candidatus Heimdallarchaeaceae</taxon>
        <taxon>Candidatus Heimdallarchaeum</taxon>
    </lineage>
</organism>
<feature type="transmembrane region" description="Helical" evidence="5">
    <location>
        <begin position="41"/>
        <end position="64"/>
    </location>
</feature>
<evidence type="ECO:0000256" key="5">
    <source>
        <dbReference type="SAM" id="Phobius"/>
    </source>
</evidence>
<dbReference type="InterPro" id="IPR006977">
    <property type="entry name" value="Yip1_dom"/>
</dbReference>
<dbReference type="GO" id="GO:0016020">
    <property type="term" value="C:membrane"/>
    <property type="evidence" value="ECO:0007669"/>
    <property type="project" value="UniProtKB-SubCell"/>
</dbReference>
<evidence type="ECO:0000256" key="2">
    <source>
        <dbReference type="ARBA" id="ARBA00022692"/>
    </source>
</evidence>
<evidence type="ECO:0000256" key="4">
    <source>
        <dbReference type="ARBA" id="ARBA00023136"/>
    </source>
</evidence>